<evidence type="ECO:0000256" key="3">
    <source>
        <dbReference type="ARBA" id="ARBA00022692"/>
    </source>
</evidence>
<evidence type="ECO:0000256" key="6">
    <source>
        <dbReference type="ARBA" id="ARBA00023136"/>
    </source>
</evidence>
<keyword evidence="5" id="KW-0406">Ion transport</keyword>
<dbReference type="Pfam" id="PF07885">
    <property type="entry name" value="Ion_trans_2"/>
    <property type="match status" value="1"/>
</dbReference>
<keyword evidence="7" id="KW-0407">Ion channel</keyword>
<dbReference type="InterPro" id="IPR013099">
    <property type="entry name" value="K_chnl_dom"/>
</dbReference>
<protein>
    <submittedName>
        <fullName evidence="10">Ion transporter</fullName>
    </submittedName>
</protein>
<proteinExistence type="predicted"/>
<feature type="transmembrane region" description="Helical" evidence="8">
    <location>
        <begin position="21"/>
        <end position="39"/>
    </location>
</feature>
<evidence type="ECO:0000313" key="11">
    <source>
        <dbReference type="Proteomes" id="UP000244893"/>
    </source>
</evidence>
<dbReference type="AlphaFoldDB" id="A0A2V1HT74"/>
<evidence type="ECO:0000259" key="9">
    <source>
        <dbReference type="Pfam" id="PF07885"/>
    </source>
</evidence>
<comment type="caution">
    <text evidence="10">The sequence shown here is derived from an EMBL/GenBank/DDBJ whole genome shotgun (WGS) entry which is preliminary data.</text>
</comment>
<dbReference type="Gene3D" id="1.20.120.350">
    <property type="entry name" value="Voltage-gated potassium channels. Chain C"/>
    <property type="match status" value="1"/>
</dbReference>
<organism evidence="10 11">
    <name type="scientific">Amnibacterium flavum</name>
    <dbReference type="NCBI Taxonomy" id="2173173"/>
    <lineage>
        <taxon>Bacteria</taxon>
        <taxon>Bacillati</taxon>
        <taxon>Actinomycetota</taxon>
        <taxon>Actinomycetes</taxon>
        <taxon>Micrococcales</taxon>
        <taxon>Microbacteriaceae</taxon>
        <taxon>Amnibacterium</taxon>
    </lineage>
</organism>
<feature type="transmembrane region" description="Helical" evidence="8">
    <location>
        <begin position="120"/>
        <end position="142"/>
    </location>
</feature>
<keyword evidence="11" id="KW-1185">Reference proteome</keyword>
<dbReference type="OrthoDB" id="9799090at2"/>
<name>A0A2V1HT74_9MICO</name>
<gene>
    <name evidence="10" type="ORF">DDQ50_09135</name>
</gene>
<dbReference type="Gene3D" id="1.10.287.70">
    <property type="match status" value="1"/>
</dbReference>
<dbReference type="EMBL" id="QEOP01000002">
    <property type="protein sequence ID" value="PVZ94862.1"/>
    <property type="molecule type" value="Genomic_DNA"/>
</dbReference>
<keyword evidence="4 8" id="KW-1133">Transmembrane helix</keyword>
<dbReference type="InterPro" id="IPR027359">
    <property type="entry name" value="Volt_channel_dom_sf"/>
</dbReference>
<dbReference type="GO" id="GO:0001508">
    <property type="term" value="P:action potential"/>
    <property type="evidence" value="ECO:0007669"/>
    <property type="project" value="TreeGrafter"/>
</dbReference>
<dbReference type="Proteomes" id="UP000244893">
    <property type="component" value="Unassembled WGS sequence"/>
</dbReference>
<dbReference type="InterPro" id="IPR028325">
    <property type="entry name" value="VG_K_chnl"/>
</dbReference>
<feature type="domain" description="Potassium channel" evidence="9">
    <location>
        <begin position="130"/>
        <end position="207"/>
    </location>
</feature>
<keyword evidence="6 8" id="KW-0472">Membrane</keyword>
<evidence type="ECO:0000256" key="2">
    <source>
        <dbReference type="ARBA" id="ARBA00022448"/>
    </source>
</evidence>
<dbReference type="GO" id="GO:0005249">
    <property type="term" value="F:voltage-gated potassium channel activity"/>
    <property type="evidence" value="ECO:0007669"/>
    <property type="project" value="InterPro"/>
</dbReference>
<reference evidence="10 11" key="1">
    <citation type="submission" date="2018-05" db="EMBL/GenBank/DDBJ databases">
        <title>Amnibacterium sp. M8JJ-5, whole genome shotgun sequence.</title>
        <authorList>
            <person name="Tuo L."/>
        </authorList>
    </citation>
    <scope>NUCLEOTIDE SEQUENCE [LARGE SCALE GENOMIC DNA]</scope>
    <source>
        <strain evidence="10 11">M8JJ-5</strain>
    </source>
</reference>
<feature type="transmembrane region" description="Helical" evidence="8">
    <location>
        <begin position="183"/>
        <end position="207"/>
    </location>
</feature>
<evidence type="ECO:0000256" key="4">
    <source>
        <dbReference type="ARBA" id="ARBA00022989"/>
    </source>
</evidence>
<dbReference type="GO" id="GO:0008076">
    <property type="term" value="C:voltage-gated potassium channel complex"/>
    <property type="evidence" value="ECO:0007669"/>
    <property type="project" value="InterPro"/>
</dbReference>
<feature type="transmembrane region" description="Helical" evidence="8">
    <location>
        <begin position="51"/>
        <end position="70"/>
    </location>
</feature>
<keyword evidence="2" id="KW-0813">Transport</keyword>
<dbReference type="PANTHER" id="PTHR11537">
    <property type="entry name" value="VOLTAGE-GATED POTASSIUM CHANNEL"/>
    <property type="match status" value="1"/>
</dbReference>
<evidence type="ECO:0000256" key="7">
    <source>
        <dbReference type="ARBA" id="ARBA00023303"/>
    </source>
</evidence>
<dbReference type="SUPFAM" id="SSF81324">
    <property type="entry name" value="Voltage-gated potassium channels"/>
    <property type="match status" value="1"/>
</dbReference>
<evidence type="ECO:0000313" key="10">
    <source>
        <dbReference type="EMBL" id="PVZ94862.1"/>
    </source>
</evidence>
<comment type="subcellular location">
    <subcellularLocation>
        <location evidence="1">Membrane</location>
        <topology evidence="1">Multi-pass membrane protein</topology>
    </subcellularLocation>
</comment>
<feature type="transmembrane region" description="Helical" evidence="8">
    <location>
        <begin position="82"/>
        <end position="108"/>
    </location>
</feature>
<feature type="transmembrane region" description="Helical" evidence="8">
    <location>
        <begin position="154"/>
        <end position="171"/>
    </location>
</feature>
<dbReference type="Gene3D" id="1.20.5.110">
    <property type="match status" value="1"/>
</dbReference>
<evidence type="ECO:0000256" key="8">
    <source>
        <dbReference type="SAM" id="Phobius"/>
    </source>
</evidence>
<sequence>MSRQNTSPAYEKWVQRTSWPLLGAALVFFAAYALPILHLGLDDWVATLCRAVVWITWAAFAVDYTVRLVLVPKKWMFVRRHWLDLVFIIIPVLRPLALLRLVTVFLVIDRHAGARLRERIGIYIAGGTVLLVFAAAVAVLDVERTAPGANITSFGDAIWWACATITTVGYGDVYPVTVLGRVIAVGLMIGGISLLGIVTASFASWFVEIVSKPAKAPRASRSELEELRAEVARLRSELGERRPTS</sequence>
<dbReference type="PANTHER" id="PTHR11537:SF254">
    <property type="entry name" value="POTASSIUM VOLTAGE-GATED CHANNEL PROTEIN SHAB"/>
    <property type="match status" value="1"/>
</dbReference>
<keyword evidence="3 8" id="KW-0812">Transmembrane</keyword>
<evidence type="ECO:0000256" key="5">
    <source>
        <dbReference type="ARBA" id="ARBA00023065"/>
    </source>
</evidence>
<evidence type="ECO:0000256" key="1">
    <source>
        <dbReference type="ARBA" id="ARBA00004141"/>
    </source>
</evidence>
<accession>A0A2V1HT74</accession>